<evidence type="ECO:0000256" key="1">
    <source>
        <dbReference type="ARBA" id="ARBA00004370"/>
    </source>
</evidence>
<dbReference type="InterPro" id="IPR032675">
    <property type="entry name" value="LRR_dom_sf"/>
</dbReference>
<evidence type="ECO:0000256" key="2">
    <source>
        <dbReference type="ARBA" id="ARBA00022614"/>
    </source>
</evidence>
<keyword evidence="4" id="KW-0677">Repeat</keyword>
<evidence type="ECO:0000256" key="7">
    <source>
        <dbReference type="SAM" id="Phobius"/>
    </source>
</evidence>
<comment type="subcellular location">
    <subcellularLocation>
        <location evidence="1">Membrane</location>
    </subcellularLocation>
</comment>
<evidence type="ECO:0000313" key="9">
    <source>
        <dbReference type="Proteomes" id="UP000237347"/>
    </source>
</evidence>
<keyword evidence="7" id="KW-0812">Transmembrane</keyword>
<keyword evidence="2" id="KW-0433">Leucine-rich repeat</keyword>
<keyword evidence="3" id="KW-0732">Signal</keyword>
<dbReference type="InterPro" id="IPR001611">
    <property type="entry name" value="Leu-rich_rpt"/>
</dbReference>
<dbReference type="FunFam" id="3.80.10.10:FF:000041">
    <property type="entry name" value="LRR receptor-like serine/threonine-protein kinase ERECTA"/>
    <property type="match status" value="1"/>
</dbReference>
<sequence>MTENHKYCDSPIWKAFHLFWDGGGYNKVSILYDSICGTYDHDIMIFVVYVSKKCKRDTNVYLFHSSCSSLPGNGITGGIPKEFGNLTNLSTLNLGNNNLSGEIPMSLGNLTKLQFLTLSGNNLNGTIPESLSRIPSLSSLYYYSANFCYTPGSASVDCCSFTGNHLNCSIKSPPFCASESGDTVGSKASKIGVILGIVGGCIAILLLVALLLVLCRGRNSGYKREVFVDVAVDQTSLPRKMIIFPDKMVQYSELNIYIHIYIPFPWLFQKSKTKPTYTYKFGLLHTRI</sequence>
<comment type="caution">
    <text evidence="8">The sequence shown here is derived from an EMBL/GenBank/DDBJ whole genome shotgun (WGS) entry which is preliminary data.</text>
</comment>
<reference evidence="8 9" key="1">
    <citation type="journal article" date="2018" name="Sci. Data">
        <title>The draft genome sequence of cork oak.</title>
        <authorList>
            <person name="Ramos A.M."/>
            <person name="Usie A."/>
            <person name="Barbosa P."/>
            <person name="Barros P.M."/>
            <person name="Capote T."/>
            <person name="Chaves I."/>
            <person name="Simoes F."/>
            <person name="Abreu I."/>
            <person name="Carrasquinho I."/>
            <person name="Faro C."/>
            <person name="Guimaraes J.B."/>
            <person name="Mendonca D."/>
            <person name="Nobrega F."/>
            <person name="Rodrigues L."/>
            <person name="Saibo N.J.M."/>
            <person name="Varela M.C."/>
            <person name="Egas C."/>
            <person name="Matos J."/>
            <person name="Miguel C.M."/>
            <person name="Oliveira M.M."/>
            <person name="Ricardo C.P."/>
            <person name="Goncalves S."/>
        </authorList>
    </citation>
    <scope>NUCLEOTIDE SEQUENCE [LARGE SCALE GENOMIC DNA]</scope>
    <source>
        <strain evidence="9">cv. HL8</strain>
    </source>
</reference>
<dbReference type="PANTHER" id="PTHR47988">
    <property type="entry name" value="SOMATIC EMBRYOGENESIS RECEPTOR KINASE 1"/>
    <property type="match status" value="1"/>
</dbReference>
<evidence type="ECO:0000256" key="3">
    <source>
        <dbReference type="ARBA" id="ARBA00022729"/>
    </source>
</evidence>
<dbReference type="EMBL" id="PKMF04000008">
    <property type="protein sequence ID" value="KAK7860220.1"/>
    <property type="molecule type" value="Genomic_DNA"/>
</dbReference>
<evidence type="ECO:0000256" key="5">
    <source>
        <dbReference type="ARBA" id="ARBA00023136"/>
    </source>
</evidence>
<gene>
    <name evidence="8" type="ORF">CFP56_042217</name>
</gene>
<name>A0AAW0M8Q8_QUESU</name>
<protein>
    <submittedName>
        <fullName evidence="8">Lrr receptor-like serine/threonine-protein kinase</fullName>
    </submittedName>
</protein>
<dbReference type="Proteomes" id="UP000237347">
    <property type="component" value="Unassembled WGS sequence"/>
</dbReference>
<dbReference type="AlphaFoldDB" id="A0AAW0M8Q8"/>
<dbReference type="GO" id="GO:0016020">
    <property type="term" value="C:membrane"/>
    <property type="evidence" value="ECO:0007669"/>
    <property type="project" value="UniProtKB-SubCell"/>
</dbReference>
<organism evidence="8 9">
    <name type="scientific">Quercus suber</name>
    <name type="common">Cork oak</name>
    <dbReference type="NCBI Taxonomy" id="58331"/>
    <lineage>
        <taxon>Eukaryota</taxon>
        <taxon>Viridiplantae</taxon>
        <taxon>Streptophyta</taxon>
        <taxon>Embryophyta</taxon>
        <taxon>Tracheophyta</taxon>
        <taxon>Spermatophyta</taxon>
        <taxon>Magnoliopsida</taxon>
        <taxon>eudicotyledons</taxon>
        <taxon>Gunneridae</taxon>
        <taxon>Pentapetalae</taxon>
        <taxon>rosids</taxon>
        <taxon>fabids</taxon>
        <taxon>Fagales</taxon>
        <taxon>Fagaceae</taxon>
        <taxon>Quercus</taxon>
    </lineage>
</organism>
<dbReference type="Gene3D" id="3.80.10.10">
    <property type="entry name" value="Ribonuclease Inhibitor"/>
    <property type="match status" value="1"/>
</dbReference>
<accession>A0AAW0M8Q8</accession>
<evidence type="ECO:0000256" key="6">
    <source>
        <dbReference type="ARBA" id="ARBA00023180"/>
    </source>
</evidence>
<evidence type="ECO:0000313" key="8">
    <source>
        <dbReference type="EMBL" id="KAK7860220.1"/>
    </source>
</evidence>
<feature type="transmembrane region" description="Helical" evidence="7">
    <location>
        <begin position="191"/>
        <end position="214"/>
    </location>
</feature>
<keyword evidence="9" id="KW-1185">Reference proteome</keyword>
<keyword evidence="6" id="KW-0325">Glycoprotein</keyword>
<keyword evidence="5 7" id="KW-0472">Membrane</keyword>
<dbReference type="SUPFAM" id="SSF52058">
    <property type="entry name" value="L domain-like"/>
    <property type="match status" value="1"/>
</dbReference>
<dbReference type="GO" id="GO:0016301">
    <property type="term" value="F:kinase activity"/>
    <property type="evidence" value="ECO:0007669"/>
    <property type="project" value="UniProtKB-KW"/>
</dbReference>
<keyword evidence="7" id="KW-1133">Transmembrane helix</keyword>
<dbReference type="Pfam" id="PF13855">
    <property type="entry name" value="LRR_8"/>
    <property type="match status" value="1"/>
</dbReference>
<proteinExistence type="predicted"/>
<evidence type="ECO:0000256" key="4">
    <source>
        <dbReference type="ARBA" id="ARBA00022737"/>
    </source>
</evidence>